<dbReference type="Gene3D" id="2.40.128.130">
    <property type="entry name" value="Autotransporter beta-domain"/>
    <property type="match status" value="1"/>
</dbReference>
<name>A0A841HI11_9GAMM</name>
<dbReference type="NCBIfam" id="TIGR01414">
    <property type="entry name" value="autotrans_barl"/>
    <property type="match status" value="1"/>
</dbReference>
<dbReference type="SUPFAM" id="SSF103515">
    <property type="entry name" value="Autotransporter"/>
    <property type="match status" value="1"/>
</dbReference>
<evidence type="ECO:0000313" key="2">
    <source>
        <dbReference type="EMBL" id="MBB6092019.1"/>
    </source>
</evidence>
<keyword evidence="3" id="KW-1185">Reference proteome</keyword>
<evidence type="ECO:0000259" key="1">
    <source>
        <dbReference type="PROSITE" id="PS51208"/>
    </source>
</evidence>
<gene>
    <name evidence="2" type="ORF">HNQ60_000865</name>
</gene>
<dbReference type="Proteomes" id="UP000588068">
    <property type="component" value="Unassembled WGS sequence"/>
</dbReference>
<feature type="domain" description="Autotransporter" evidence="1">
    <location>
        <begin position="251"/>
        <end position="558"/>
    </location>
</feature>
<dbReference type="GO" id="GO:0019867">
    <property type="term" value="C:outer membrane"/>
    <property type="evidence" value="ECO:0007669"/>
    <property type="project" value="InterPro"/>
</dbReference>
<dbReference type="RefSeq" id="WP_184329781.1">
    <property type="nucleotide sequence ID" value="NZ_JACHHZ010000001.1"/>
</dbReference>
<protein>
    <submittedName>
        <fullName evidence="2">Uncharacterized protein YhjY with autotransporter beta-barrel domain</fullName>
    </submittedName>
</protein>
<dbReference type="InterPro" id="IPR005546">
    <property type="entry name" value="Autotransporte_beta"/>
</dbReference>
<dbReference type="InterPro" id="IPR036709">
    <property type="entry name" value="Autotransporte_beta_dom_sf"/>
</dbReference>
<dbReference type="SMART" id="SM00869">
    <property type="entry name" value="Autotransporter"/>
    <property type="match status" value="1"/>
</dbReference>
<dbReference type="Pfam" id="PF03797">
    <property type="entry name" value="Autotransporter"/>
    <property type="match status" value="1"/>
</dbReference>
<comment type="caution">
    <text evidence="2">The sequence shown here is derived from an EMBL/GenBank/DDBJ whole genome shotgun (WGS) entry which is preliminary data.</text>
</comment>
<proteinExistence type="predicted"/>
<dbReference type="EMBL" id="JACHHZ010000001">
    <property type="protein sequence ID" value="MBB6092019.1"/>
    <property type="molecule type" value="Genomic_DNA"/>
</dbReference>
<reference evidence="2 3" key="1">
    <citation type="submission" date="2020-08" db="EMBL/GenBank/DDBJ databases">
        <title>Genomic Encyclopedia of Type Strains, Phase IV (KMG-IV): sequencing the most valuable type-strain genomes for metagenomic binning, comparative biology and taxonomic classification.</title>
        <authorList>
            <person name="Goeker M."/>
        </authorList>
    </citation>
    <scope>NUCLEOTIDE SEQUENCE [LARGE SCALE GENOMIC DNA]</scope>
    <source>
        <strain evidence="2 3">DSM 26723</strain>
    </source>
</reference>
<dbReference type="PROSITE" id="PS51208">
    <property type="entry name" value="AUTOTRANSPORTER"/>
    <property type="match status" value="1"/>
</dbReference>
<dbReference type="AlphaFoldDB" id="A0A841HI11"/>
<organism evidence="2 3">
    <name type="scientific">Povalibacter uvarum</name>
    <dbReference type="NCBI Taxonomy" id="732238"/>
    <lineage>
        <taxon>Bacteria</taxon>
        <taxon>Pseudomonadati</taxon>
        <taxon>Pseudomonadota</taxon>
        <taxon>Gammaproteobacteria</taxon>
        <taxon>Steroidobacterales</taxon>
        <taxon>Steroidobacteraceae</taxon>
        <taxon>Povalibacter</taxon>
    </lineage>
</organism>
<sequence>MLSYQGRYVRHAAALTQILAEAAHGSRPDMDYEAGDFMRSTHLGARSAGCKRSSPHLALAVARTASWKSLAWQLPAIAALLAFGHETRAQTAPVDGSLVEISEIAGYNALERAAARANQASYNRLAGVCGNGVGEGCTAGDLVVFEETRELVETANELLGSGSTRYSLGLDTQGLGFALRWTAAEEMAGQGSATTRFAASQLSALATRLSVLRWGVSGLRTVNNESSDATDIRLAGLNRPTQGGASADVPDDFPRWGSFVDGSFGYGSKDPTDLEDAFDFDGSEVTIGVDYRFTPWLVAGVMVGYSTKEIDFDSSLSIVDGGIKSDGFSGLLFGMLEGERSYLSASVGMQSLAHDTTRRITYPSLNPTVASADSTARSSADSSAILATLNAGYSFRFGAFSVDPVVDVVYSDTTIDGFTETSTSNINPGTGNDPFNLQVGEQSIESFDVAPSLKMQYVFTPSFGVLIPYLVGRYHFELSDDARVISARYADALGQLFAVEGTDFAVSTDVPDDEYYTLAGGFSFVLPHGFNGFVQYLEVFDYEAYSDSVITAGFRFEF</sequence>
<dbReference type="InterPro" id="IPR006315">
    <property type="entry name" value="OM_autotransptr_brl_dom"/>
</dbReference>
<accession>A0A841HI11</accession>
<evidence type="ECO:0000313" key="3">
    <source>
        <dbReference type="Proteomes" id="UP000588068"/>
    </source>
</evidence>